<dbReference type="Pfam" id="PF22956">
    <property type="entry name" value="VPS15-like_hel"/>
    <property type="match status" value="1"/>
</dbReference>
<evidence type="ECO:0000256" key="8">
    <source>
        <dbReference type="ARBA" id="ARBA00022777"/>
    </source>
</evidence>
<dbReference type="SMART" id="SM00320">
    <property type="entry name" value="WD40"/>
    <property type="match status" value="5"/>
</dbReference>
<evidence type="ECO:0000313" key="12">
    <source>
        <dbReference type="Proteomes" id="UP000694867"/>
    </source>
</evidence>
<protein>
    <recommendedName>
        <fullName evidence="2">non-specific serine/threonine protein kinase</fullName>
        <ecNumber evidence="2">2.7.11.1</ecNumber>
    </recommendedName>
</protein>
<dbReference type="SUPFAM" id="SSF48371">
    <property type="entry name" value="ARM repeat"/>
    <property type="match status" value="1"/>
</dbReference>
<evidence type="ECO:0000256" key="3">
    <source>
        <dbReference type="ARBA" id="ARBA00022527"/>
    </source>
</evidence>
<dbReference type="AlphaFoldDB" id="A0AAJ6QUX3"/>
<dbReference type="InterPro" id="IPR045162">
    <property type="entry name" value="Vps15-like"/>
</dbReference>
<dbReference type="Proteomes" id="UP000694867">
    <property type="component" value="Unplaced"/>
</dbReference>
<dbReference type="CDD" id="cd13980">
    <property type="entry name" value="STKc_Vps15"/>
    <property type="match status" value="1"/>
</dbReference>
<dbReference type="InterPro" id="IPR011989">
    <property type="entry name" value="ARM-like"/>
</dbReference>
<keyword evidence="3" id="KW-0723">Serine/threonine-protein kinase</keyword>
<dbReference type="SMART" id="SM00220">
    <property type="entry name" value="S_TKc"/>
    <property type="match status" value="1"/>
</dbReference>
<evidence type="ECO:0000256" key="4">
    <source>
        <dbReference type="ARBA" id="ARBA00022574"/>
    </source>
</evidence>
<dbReference type="EC" id="2.7.11.1" evidence="2"/>
<keyword evidence="8" id="KW-0418">Kinase</keyword>
<evidence type="ECO:0000256" key="6">
    <source>
        <dbReference type="ARBA" id="ARBA00022737"/>
    </source>
</evidence>
<dbReference type="GO" id="GO:0071561">
    <property type="term" value="C:nucleus-vacuole junction"/>
    <property type="evidence" value="ECO:0007669"/>
    <property type="project" value="TreeGrafter"/>
</dbReference>
<dbReference type="GO" id="GO:0005776">
    <property type="term" value="C:autophagosome"/>
    <property type="evidence" value="ECO:0007669"/>
    <property type="project" value="UniProtKB-SubCell"/>
</dbReference>
<dbReference type="InterPro" id="IPR015943">
    <property type="entry name" value="WD40/YVTN_repeat-like_dom_sf"/>
</dbReference>
<dbReference type="Pfam" id="PF00069">
    <property type="entry name" value="Pkinase"/>
    <property type="match status" value="1"/>
</dbReference>
<proteinExistence type="predicted"/>
<dbReference type="KEGG" id="goe:100901409"/>
<dbReference type="PROSITE" id="PS00108">
    <property type="entry name" value="PROTEIN_KINASE_ST"/>
    <property type="match status" value="1"/>
</dbReference>
<dbReference type="GO" id="GO:0016236">
    <property type="term" value="P:macroautophagy"/>
    <property type="evidence" value="ECO:0007669"/>
    <property type="project" value="InterPro"/>
</dbReference>
<dbReference type="Gene3D" id="2.130.10.10">
    <property type="entry name" value="YVTN repeat-like/Quinoprotein amine dehydrogenase"/>
    <property type="match status" value="1"/>
</dbReference>
<dbReference type="GO" id="GO:0034271">
    <property type="term" value="C:phosphatidylinositol 3-kinase complex, class III, type I"/>
    <property type="evidence" value="ECO:0007669"/>
    <property type="project" value="TreeGrafter"/>
</dbReference>
<evidence type="ECO:0000313" key="13">
    <source>
        <dbReference type="RefSeq" id="XP_003744824.1"/>
    </source>
</evidence>
<dbReference type="InterPro" id="IPR001680">
    <property type="entry name" value="WD40_rpt"/>
</dbReference>
<dbReference type="InterPro" id="IPR000719">
    <property type="entry name" value="Prot_kinase_dom"/>
</dbReference>
<dbReference type="GO" id="GO:0005770">
    <property type="term" value="C:late endosome"/>
    <property type="evidence" value="ECO:0007669"/>
    <property type="project" value="TreeGrafter"/>
</dbReference>
<dbReference type="GO" id="GO:0005524">
    <property type="term" value="F:ATP binding"/>
    <property type="evidence" value="ECO:0007669"/>
    <property type="project" value="UniProtKB-KW"/>
</dbReference>
<keyword evidence="12" id="KW-1185">Reference proteome</keyword>
<feature type="repeat" description="WD" evidence="10">
    <location>
        <begin position="1116"/>
        <end position="1149"/>
    </location>
</feature>
<dbReference type="Gene3D" id="1.25.10.10">
    <property type="entry name" value="Leucine-rich Repeat Variant"/>
    <property type="match status" value="1"/>
</dbReference>
<dbReference type="InterPro" id="IPR011009">
    <property type="entry name" value="Kinase-like_dom_sf"/>
</dbReference>
<dbReference type="GeneID" id="100901409"/>
<evidence type="ECO:0000256" key="9">
    <source>
        <dbReference type="ARBA" id="ARBA00022840"/>
    </source>
</evidence>
<dbReference type="RefSeq" id="XP_003744824.1">
    <property type="nucleotide sequence ID" value="XM_003744776.2"/>
</dbReference>
<dbReference type="PROSITE" id="PS50294">
    <property type="entry name" value="WD_REPEATS_REGION"/>
    <property type="match status" value="2"/>
</dbReference>
<keyword evidence="6" id="KW-0677">Repeat</keyword>
<dbReference type="Gene3D" id="1.10.510.10">
    <property type="entry name" value="Transferase(Phosphotransferase) domain 1"/>
    <property type="match status" value="1"/>
</dbReference>
<accession>A0AAJ6QUX3</accession>
<evidence type="ECO:0000256" key="5">
    <source>
        <dbReference type="ARBA" id="ARBA00022679"/>
    </source>
</evidence>
<dbReference type="InterPro" id="IPR036322">
    <property type="entry name" value="WD40_repeat_dom_sf"/>
</dbReference>
<evidence type="ECO:0000259" key="11">
    <source>
        <dbReference type="PROSITE" id="PS50011"/>
    </source>
</evidence>
<dbReference type="SUPFAM" id="SSF56112">
    <property type="entry name" value="Protein kinase-like (PK-like)"/>
    <property type="match status" value="1"/>
</dbReference>
<evidence type="ECO:0000256" key="2">
    <source>
        <dbReference type="ARBA" id="ARBA00012513"/>
    </source>
</evidence>
<dbReference type="SUPFAM" id="SSF50978">
    <property type="entry name" value="WD40 repeat-like"/>
    <property type="match status" value="1"/>
</dbReference>
<name>A0AAJ6QUX3_9ACAR</name>
<feature type="repeat" description="WD" evidence="10">
    <location>
        <begin position="789"/>
        <end position="820"/>
    </location>
</feature>
<gene>
    <name evidence="13" type="primary">LOC100901409</name>
</gene>
<feature type="domain" description="Protein kinase" evidence="11">
    <location>
        <begin position="26"/>
        <end position="304"/>
    </location>
</feature>
<comment type="subcellular location">
    <subcellularLocation>
        <location evidence="1">Cytoplasmic vesicle</location>
        <location evidence="1">Autophagosome</location>
    </subcellularLocation>
</comment>
<sequence length="1149" mass="129281">MGSALVRFAPSAIHSVDDYLSALPELQRDLKLGSTRFLKTVKVRVAGCEYPLVAKVFVIHDESLPLSYHKKNIDKIRNALENCPNALPFAKAIILEKSAILLRQFVKYSLYDRISTRPFLLPSEKKWIAFQLLCGLAQCHRAEVCHGDIKLANILVTGWNWVVLTDFASFKPTLLPMDDPGDFSYFFDTSKGQVCCVAPERFFKERVPRVDAMEESRGSLTPAMDIFSLGCVFIELFTDRGKSPFKLSDMYKYIEAKDEVLPTQLEDIEDEGIRELCAHMIQRDPKRRFSADEYLELARKQEIFPSCFYNGLLDYLKVYALDTAHPDSQISRLYKDHEMFLQKIAGSEDGVLALVNFITSMLRSLKHSSAKMVALKLMRICAERLNPQVILDRLLPFMLNMLSDPCALVVAEAVHVLTDSLNHIQNVPKADAFVFVEYILPELQRVSTDHNTIVRVALAANIGSLAESALRFLETSHLDFTESGKEDVGSLLHYRTSYERELEGLHNAMQNIVATLISDSCNQVKRMLLEKGATHLCVFFGQERAHDVLLSHMVTFLNDSSDHELRSSFFESVAGVAAFVGTTVTQILMPLIEQGFRDNHDAVVCSALKCITALTEIRFFRPTTLCDLFSLAGGLLAHRNSWIRVEAAQFLACVARTVPVSLRECRLRAYLAPYLESPITQIEKADVIIALSKDVKIDSRTSTVPTRDSEPCINFDGKKCKLISLKETVPIDSDENIPDDELCGALNQHRQLQRLFEKKKKLAGQLHVETNDGHFSQAWKPKGTLMAQMHEHQRSINKICAMPEAMFATCSSDGTVKLWDWGKIEKRDMTNKSCFTYNRLTGELVAMDYCHREKSLMVASNSGNMEVFCVAPEGPRSTNSRCLDPIEDGWAVDIKPLDGTVMAYASLHGGIHGWDLRMPEPPFKLKNDTLVGLMQCMAIDSSKSWLVTGSSEGIIVCWDLRFQLPITRFQHPFKCRVYSLVIPKHSSIGSVWASHLGNNEVSLWNLENQQRSKTLWASSSPPFNDRIFSRHVSYAVCQADHYLYTGGTDMRLRCWDVAENAHGSSYLICGSALDADRIQASYSHNLCDGTEVIQETLRKHPSSDGRAETRMGSRAAAGHHDCISQLGLIKTQRHFLISTSKDGVVKVWK</sequence>
<evidence type="ECO:0000256" key="1">
    <source>
        <dbReference type="ARBA" id="ARBA00004419"/>
    </source>
</evidence>
<dbReference type="PANTHER" id="PTHR17583">
    <property type="entry name" value="PHOSPHOINOSITIDE 3-KINASE REGULATORY SUBUNIT 4"/>
    <property type="match status" value="1"/>
</dbReference>
<dbReference type="CTD" id="41096"/>
<dbReference type="Pfam" id="PF00400">
    <property type="entry name" value="WD40"/>
    <property type="match status" value="1"/>
</dbReference>
<evidence type="ECO:0000256" key="7">
    <source>
        <dbReference type="ARBA" id="ARBA00022741"/>
    </source>
</evidence>
<keyword evidence="9" id="KW-0067">ATP-binding</keyword>
<dbReference type="PROSITE" id="PS50011">
    <property type="entry name" value="PROTEIN_KINASE_DOM"/>
    <property type="match status" value="1"/>
</dbReference>
<keyword evidence="4 10" id="KW-0853">WD repeat</keyword>
<keyword evidence="7" id="KW-0547">Nucleotide-binding</keyword>
<dbReference type="PROSITE" id="PS50082">
    <property type="entry name" value="WD_REPEATS_2"/>
    <property type="match status" value="2"/>
</dbReference>
<keyword evidence="5" id="KW-0808">Transferase</keyword>
<dbReference type="GO" id="GO:0004674">
    <property type="term" value="F:protein serine/threonine kinase activity"/>
    <property type="evidence" value="ECO:0007669"/>
    <property type="project" value="UniProtKB-KW"/>
</dbReference>
<dbReference type="GO" id="GO:0006623">
    <property type="term" value="P:protein targeting to vacuole"/>
    <property type="evidence" value="ECO:0007669"/>
    <property type="project" value="TreeGrafter"/>
</dbReference>
<evidence type="ECO:0000256" key="10">
    <source>
        <dbReference type="PROSITE-ProRule" id="PRU00221"/>
    </source>
</evidence>
<dbReference type="InterPro" id="IPR016024">
    <property type="entry name" value="ARM-type_fold"/>
</dbReference>
<dbReference type="InterPro" id="IPR055231">
    <property type="entry name" value="2AA_helical"/>
</dbReference>
<dbReference type="GO" id="GO:0045324">
    <property type="term" value="P:late endosome to vacuole transport"/>
    <property type="evidence" value="ECO:0007669"/>
    <property type="project" value="InterPro"/>
</dbReference>
<reference evidence="13" key="1">
    <citation type="submission" date="2025-08" db="UniProtKB">
        <authorList>
            <consortium name="RefSeq"/>
        </authorList>
    </citation>
    <scope>IDENTIFICATION</scope>
</reference>
<organism evidence="12 13">
    <name type="scientific">Galendromus occidentalis</name>
    <name type="common">western predatory mite</name>
    <dbReference type="NCBI Taxonomy" id="34638"/>
    <lineage>
        <taxon>Eukaryota</taxon>
        <taxon>Metazoa</taxon>
        <taxon>Ecdysozoa</taxon>
        <taxon>Arthropoda</taxon>
        <taxon>Chelicerata</taxon>
        <taxon>Arachnida</taxon>
        <taxon>Acari</taxon>
        <taxon>Parasitiformes</taxon>
        <taxon>Mesostigmata</taxon>
        <taxon>Gamasina</taxon>
        <taxon>Phytoseioidea</taxon>
        <taxon>Phytoseiidae</taxon>
        <taxon>Typhlodrominae</taxon>
        <taxon>Galendromus</taxon>
    </lineage>
</organism>
<dbReference type="InterPro" id="IPR008271">
    <property type="entry name" value="Ser/Thr_kinase_AS"/>
</dbReference>
<dbReference type="GO" id="GO:0034272">
    <property type="term" value="C:phosphatidylinositol 3-kinase complex, class III, type II"/>
    <property type="evidence" value="ECO:0007669"/>
    <property type="project" value="TreeGrafter"/>
</dbReference>
<dbReference type="PANTHER" id="PTHR17583:SF0">
    <property type="entry name" value="PHOSPHOINOSITIDE 3-KINASE REGULATORY SUBUNIT 4"/>
    <property type="match status" value="1"/>
</dbReference>